<keyword evidence="2" id="KW-1185">Reference proteome</keyword>
<protein>
    <submittedName>
        <fullName evidence="1">Uncharacterized protein</fullName>
    </submittedName>
</protein>
<name>A0ABT7MJY4_9PSEU</name>
<evidence type="ECO:0000313" key="2">
    <source>
        <dbReference type="Proteomes" id="UP001231924"/>
    </source>
</evidence>
<accession>A0ABT7MJY4</accession>
<dbReference type="EMBL" id="JASVWF010000011">
    <property type="protein sequence ID" value="MDL5160499.1"/>
    <property type="molecule type" value="Genomic_DNA"/>
</dbReference>
<dbReference type="RefSeq" id="WP_286057102.1">
    <property type="nucleotide sequence ID" value="NZ_JASVWF010000011.1"/>
</dbReference>
<sequence>MAIQFTAYAAPADAEFPRHIECIESVETHSSDAAALLAMAGLWDAGDPQGSLIGSCPVPEFLARLATGVPSLAGTDRFQLRLTELGHFLEDAVMVDHAIVQWS</sequence>
<gene>
    <name evidence="1" type="ORF">QRT03_31345</name>
</gene>
<dbReference type="Proteomes" id="UP001231924">
    <property type="component" value="Unassembled WGS sequence"/>
</dbReference>
<comment type="caution">
    <text evidence="1">The sequence shown here is derived from an EMBL/GenBank/DDBJ whole genome shotgun (WGS) entry which is preliminary data.</text>
</comment>
<proteinExistence type="predicted"/>
<reference evidence="1 2" key="1">
    <citation type="submission" date="2023-06" db="EMBL/GenBank/DDBJ databases">
        <title>Actinomycetospora Odt1-22.</title>
        <authorList>
            <person name="Supong K."/>
        </authorList>
    </citation>
    <scope>NUCLEOTIDE SEQUENCE [LARGE SCALE GENOMIC DNA]</scope>
    <source>
        <strain evidence="1 2">Odt1-22</strain>
    </source>
</reference>
<organism evidence="1 2">
    <name type="scientific">Actinomycetospora termitidis</name>
    <dbReference type="NCBI Taxonomy" id="3053470"/>
    <lineage>
        <taxon>Bacteria</taxon>
        <taxon>Bacillati</taxon>
        <taxon>Actinomycetota</taxon>
        <taxon>Actinomycetes</taxon>
        <taxon>Pseudonocardiales</taxon>
        <taxon>Pseudonocardiaceae</taxon>
        <taxon>Actinomycetospora</taxon>
    </lineage>
</organism>
<evidence type="ECO:0000313" key="1">
    <source>
        <dbReference type="EMBL" id="MDL5160499.1"/>
    </source>
</evidence>